<keyword evidence="2" id="KW-0378">Hydrolase</keyword>
<dbReference type="Pfam" id="PF00450">
    <property type="entry name" value="Peptidase_S10"/>
    <property type="match status" value="1"/>
</dbReference>
<evidence type="ECO:0000256" key="2">
    <source>
        <dbReference type="RuleBase" id="RU361156"/>
    </source>
</evidence>
<reference evidence="3 4" key="1">
    <citation type="submission" date="2020-04" db="EMBL/GenBank/DDBJ databases">
        <title>Perkinsus chesapeaki whole genome sequence.</title>
        <authorList>
            <person name="Bogema D.R."/>
        </authorList>
    </citation>
    <scope>NUCLEOTIDE SEQUENCE [LARGE SCALE GENOMIC DNA]</scope>
    <source>
        <strain evidence="3">ATCC PRA-425</strain>
    </source>
</reference>
<keyword evidence="2" id="KW-0121">Carboxypeptidase</keyword>
<sequence>MGRFAFASTLLLLAFNFRGIPGAPVDFSNISSDPNALAIESEAGTIEVDSRCSADMFYWYFPPINETLKNSPSTPVILWLAGGPGGSGLISAFYEVGPLELVGTSKLVRRNITWAETYHMIFVDSPVGTGYSYSRSYSCYAHDTEHDVTRQLNTFLTKFYDEVKPNLKGHPLFIVGESYAGHYVPAIGHYLFRNPIENVPLAGLAIGNGLTYPAYQVAVKADVAYYFGLIGEDKLVEARGWARRSQRLALNYDWEGSLEAREKLEDLIHQESGGVSLYDIRKMGSSSRELEHFANRPQVREAFNVPERKFKNEYDVVDRMKKDIMRPLAKFIPPLLNASVPVLLWEGQMDVKDGFVGTEEWLKHIEWDGKAEYDNSTRKIWMGPWRPNEARVVYGYSREGGSLTHFFDKVSFLSENGTTVVTRNAGHSVPIGQPQVAKQLIDDFISKSVKDRMQ</sequence>
<keyword evidence="2" id="KW-0645">Protease</keyword>
<dbReference type="PANTHER" id="PTHR11802">
    <property type="entry name" value="SERINE PROTEASE FAMILY S10 SERINE CARBOXYPEPTIDASE"/>
    <property type="match status" value="1"/>
</dbReference>
<dbReference type="PROSITE" id="PS00131">
    <property type="entry name" value="CARBOXYPEPT_SER_SER"/>
    <property type="match status" value="1"/>
</dbReference>
<accession>A0A7J6MIC3</accession>
<comment type="similarity">
    <text evidence="1 2">Belongs to the peptidase S10 family.</text>
</comment>
<dbReference type="EC" id="3.4.16.-" evidence="2"/>
<comment type="caution">
    <text evidence="3">The sequence shown here is derived from an EMBL/GenBank/DDBJ whole genome shotgun (WGS) entry which is preliminary data.</text>
</comment>
<dbReference type="AlphaFoldDB" id="A0A7J6MIC3"/>
<evidence type="ECO:0000313" key="3">
    <source>
        <dbReference type="EMBL" id="KAF4671225.1"/>
    </source>
</evidence>
<organism evidence="3 4">
    <name type="scientific">Perkinsus chesapeaki</name>
    <name type="common">Clam parasite</name>
    <name type="synonym">Perkinsus andrewsi</name>
    <dbReference type="NCBI Taxonomy" id="330153"/>
    <lineage>
        <taxon>Eukaryota</taxon>
        <taxon>Sar</taxon>
        <taxon>Alveolata</taxon>
        <taxon>Perkinsozoa</taxon>
        <taxon>Perkinsea</taxon>
        <taxon>Perkinsida</taxon>
        <taxon>Perkinsidae</taxon>
        <taxon>Perkinsus</taxon>
    </lineage>
</organism>
<keyword evidence="2" id="KW-0732">Signal</keyword>
<dbReference type="Gene3D" id="3.40.50.1820">
    <property type="entry name" value="alpha/beta hydrolase"/>
    <property type="match status" value="1"/>
</dbReference>
<feature type="signal peptide" evidence="2">
    <location>
        <begin position="1"/>
        <end position="22"/>
    </location>
</feature>
<name>A0A7J6MIC3_PERCH</name>
<dbReference type="InterPro" id="IPR018202">
    <property type="entry name" value="Ser_caboxypep_ser_AS"/>
</dbReference>
<keyword evidence="4" id="KW-1185">Reference proteome</keyword>
<dbReference type="GO" id="GO:0006508">
    <property type="term" value="P:proteolysis"/>
    <property type="evidence" value="ECO:0007669"/>
    <property type="project" value="UniProtKB-KW"/>
</dbReference>
<feature type="chain" id="PRO_5029931780" description="Carboxypeptidase" evidence="2">
    <location>
        <begin position="23"/>
        <end position="454"/>
    </location>
</feature>
<proteinExistence type="inferred from homology"/>
<evidence type="ECO:0000256" key="1">
    <source>
        <dbReference type="ARBA" id="ARBA00009431"/>
    </source>
</evidence>
<dbReference type="GO" id="GO:0004185">
    <property type="term" value="F:serine-type carboxypeptidase activity"/>
    <property type="evidence" value="ECO:0007669"/>
    <property type="project" value="UniProtKB-UniRule"/>
</dbReference>
<dbReference type="EMBL" id="JAAPAO010000140">
    <property type="protein sequence ID" value="KAF4671225.1"/>
    <property type="molecule type" value="Genomic_DNA"/>
</dbReference>
<dbReference type="PANTHER" id="PTHR11802:SF449">
    <property type="entry name" value="CARBOXYPEPTIDASE"/>
    <property type="match status" value="1"/>
</dbReference>
<dbReference type="SUPFAM" id="SSF53474">
    <property type="entry name" value="alpha/beta-Hydrolases"/>
    <property type="match status" value="1"/>
</dbReference>
<dbReference type="InterPro" id="IPR029058">
    <property type="entry name" value="AB_hydrolase_fold"/>
</dbReference>
<dbReference type="OrthoDB" id="443318at2759"/>
<evidence type="ECO:0000313" key="4">
    <source>
        <dbReference type="Proteomes" id="UP000591131"/>
    </source>
</evidence>
<dbReference type="Proteomes" id="UP000591131">
    <property type="component" value="Unassembled WGS sequence"/>
</dbReference>
<gene>
    <name evidence="3" type="ORF">FOL47_001671</name>
</gene>
<dbReference type="InterPro" id="IPR001563">
    <property type="entry name" value="Peptidase_S10"/>
</dbReference>
<dbReference type="PRINTS" id="PR00724">
    <property type="entry name" value="CRBOXYPTASEC"/>
</dbReference>
<protein>
    <recommendedName>
        <fullName evidence="2">Carboxypeptidase</fullName>
        <ecNumber evidence="2">3.4.16.-</ecNumber>
    </recommendedName>
</protein>